<comment type="caution">
    <text evidence="1">The sequence shown here is derived from an EMBL/GenBank/DDBJ whole genome shotgun (WGS) entry which is preliminary data.</text>
</comment>
<sequence length="119" mass="13674">MAQRGKLDLSHGFMKEITKNQVDRSRYHDERTKTLQLKKLHYDSYQSKAKSFGEDAGEDQEPHEVEISIETSPGCFFTISVSKNRNSLDLANEIAEKSNLKEEFIPALDLLLQQKMKCP</sequence>
<dbReference type="EMBL" id="JAKMXF010000144">
    <property type="protein sequence ID" value="KAI6656607.1"/>
    <property type="molecule type" value="Genomic_DNA"/>
</dbReference>
<proteinExistence type="predicted"/>
<protein>
    <submittedName>
        <fullName evidence="1">Uncharacterized protein</fullName>
    </submittedName>
</protein>
<reference evidence="1 2" key="1">
    <citation type="journal article" date="2023" name="BMC Biol.">
        <title>The compact genome of the sponge Oopsacas minuta (Hexactinellida) is lacking key metazoan core genes.</title>
        <authorList>
            <person name="Santini S."/>
            <person name="Schenkelaars Q."/>
            <person name="Jourda C."/>
            <person name="Duchesne M."/>
            <person name="Belahbib H."/>
            <person name="Rocher C."/>
            <person name="Selva M."/>
            <person name="Riesgo A."/>
            <person name="Vervoort M."/>
            <person name="Leys S.P."/>
            <person name="Kodjabachian L."/>
            <person name="Le Bivic A."/>
            <person name="Borchiellini C."/>
            <person name="Claverie J.M."/>
            <person name="Renard E."/>
        </authorList>
    </citation>
    <scope>NUCLEOTIDE SEQUENCE [LARGE SCALE GENOMIC DNA]</scope>
    <source>
        <strain evidence="1">SPO-2</strain>
    </source>
</reference>
<evidence type="ECO:0000313" key="1">
    <source>
        <dbReference type="EMBL" id="KAI6656607.1"/>
    </source>
</evidence>
<keyword evidence="2" id="KW-1185">Reference proteome</keyword>
<gene>
    <name evidence="1" type="ORF">LOD99_1402</name>
</gene>
<dbReference type="AlphaFoldDB" id="A0AAV7K5M8"/>
<evidence type="ECO:0000313" key="2">
    <source>
        <dbReference type="Proteomes" id="UP001165289"/>
    </source>
</evidence>
<accession>A0AAV7K5M8</accession>
<name>A0AAV7K5M8_9METZ</name>
<dbReference type="Proteomes" id="UP001165289">
    <property type="component" value="Unassembled WGS sequence"/>
</dbReference>
<organism evidence="1 2">
    <name type="scientific">Oopsacas minuta</name>
    <dbReference type="NCBI Taxonomy" id="111878"/>
    <lineage>
        <taxon>Eukaryota</taxon>
        <taxon>Metazoa</taxon>
        <taxon>Porifera</taxon>
        <taxon>Hexactinellida</taxon>
        <taxon>Hexasterophora</taxon>
        <taxon>Lyssacinosida</taxon>
        <taxon>Leucopsacidae</taxon>
        <taxon>Oopsacas</taxon>
    </lineage>
</organism>